<evidence type="ECO:0000313" key="3">
    <source>
        <dbReference type="Proteomes" id="UP000467841"/>
    </source>
</evidence>
<sequence length="378" mass="43742">MAPETLPLELEEEILIRVPALSLVRFRIVCKQWNALFNNKRFVNNHLARPSPEFIITTKSKLYYVSVNLDNDPDIPGLETRKNSMVHHCDGLLLCTRDNGATVWNPWLSQTRLIESKTQLYSFVYGLGYDSSGPEKNYKIVGIVYVQQRWRVGIYQFATSEWKYIDACFEEKPMKILGHPYSNVSLNGNLYWIANDDTTREYFIQSFDCSKEMFRRFCILPCQGRYLDNHALAVFKGDRFSLLEQCDRTRRIQIWVTENKVDDSGDVVWIKLMTVSTPSCPMLSKVSSPSYFVDSSIYGKSLVICCIDECLQACIFIAREDLCRKIKLKSVVGQFFHSLCVSSLIPIPWESSDQENKKGLGCLKGGYWEMKFKEFLKF</sequence>
<dbReference type="InterPro" id="IPR011043">
    <property type="entry name" value="Gal_Oxase/kelch_b-propeller"/>
</dbReference>
<organism evidence="2 3">
    <name type="scientific">Microthlaspi erraticum</name>
    <dbReference type="NCBI Taxonomy" id="1685480"/>
    <lineage>
        <taxon>Eukaryota</taxon>
        <taxon>Viridiplantae</taxon>
        <taxon>Streptophyta</taxon>
        <taxon>Embryophyta</taxon>
        <taxon>Tracheophyta</taxon>
        <taxon>Spermatophyta</taxon>
        <taxon>Magnoliopsida</taxon>
        <taxon>eudicotyledons</taxon>
        <taxon>Gunneridae</taxon>
        <taxon>Pentapetalae</taxon>
        <taxon>rosids</taxon>
        <taxon>malvids</taxon>
        <taxon>Brassicales</taxon>
        <taxon>Brassicaceae</taxon>
        <taxon>Coluteocarpeae</taxon>
        <taxon>Microthlaspi</taxon>
    </lineage>
</organism>
<dbReference type="InterPro" id="IPR001810">
    <property type="entry name" value="F-box_dom"/>
</dbReference>
<dbReference type="InterPro" id="IPR017451">
    <property type="entry name" value="F-box-assoc_interact_dom"/>
</dbReference>
<accession>A0A6D2K5I5</accession>
<dbReference type="Pfam" id="PF07734">
    <property type="entry name" value="FBA_1"/>
    <property type="match status" value="1"/>
</dbReference>
<dbReference type="Pfam" id="PF00646">
    <property type="entry name" value="F-box"/>
    <property type="match status" value="1"/>
</dbReference>
<dbReference type="Proteomes" id="UP000467841">
    <property type="component" value="Unassembled WGS sequence"/>
</dbReference>
<gene>
    <name evidence="2" type="ORF">MERR_LOCUS34409</name>
</gene>
<dbReference type="Gene3D" id="1.20.1280.50">
    <property type="match status" value="1"/>
</dbReference>
<dbReference type="NCBIfam" id="TIGR01640">
    <property type="entry name" value="F_box_assoc_1"/>
    <property type="match status" value="1"/>
</dbReference>
<evidence type="ECO:0000313" key="2">
    <source>
        <dbReference type="EMBL" id="CAA7047174.1"/>
    </source>
</evidence>
<protein>
    <recommendedName>
        <fullName evidence="1">F-box domain-containing protein</fullName>
    </recommendedName>
</protein>
<proteinExistence type="predicted"/>
<dbReference type="InterPro" id="IPR036047">
    <property type="entry name" value="F-box-like_dom_sf"/>
</dbReference>
<dbReference type="OrthoDB" id="1108155at2759"/>
<dbReference type="PROSITE" id="PS50181">
    <property type="entry name" value="FBOX"/>
    <property type="match status" value="1"/>
</dbReference>
<dbReference type="AlphaFoldDB" id="A0A6D2K5I5"/>
<name>A0A6D2K5I5_9BRAS</name>
<dbReference type="SUPFAM" id="SSF81383">
    <property type="entry name" value="F-box domain"/>
    <property type="match status" value="1"/>
</dbReference>
<dbReference type="SUPFAM" id="SSF50965">
    <property type="entry name" value="Galactose oxidase, central domain"/>
    <property type="match status" value="1"/>
</dbReference>
<dbReference type="PANTHER" id="PTHR31672">
    <property type="entry name" value="BNACNNG10540D PROTEIN"/>
    <property type="match status" value="1"/>
</dbReference>
<dbReference type="PANTHER" id="PTHR31672:SF10">
    <property type="entry name" value="F-BOX DOMAIN-CONTAINING PROTEIN"/>
    <property type="match status" value="1"/>
</dbReference>
<feature type="domain" description="F-box" evidence="1">
    <location>
        <begin position="1"/>
        <end position="46"/>
    </location>
</feature>
<keyword evidence="3" id="KW-1185">Reference proteome</keyword>
<dbReference type="InterPro" id="IPR006527">
    <property type="entry name" value="F-box-assoc_dom_typ1"/>
</dbReference>
<comment type="caution">
    <text evidence="2">The sequence shown here is derived from an EMBL/GenBank/DDBJ whole genome shotgun (WGS) entry which is preliminary data.</text>
</comment>
<dbReference type="InterPro" id="IPR050796">
    <property type="entry name" value="SCF_F-box_component"/>
</dbReference>
<reference evidence="2" key="1">
    <citation type="submission" date="2020-01" db="EMBL/GenBank/DDBJ databases">
        <authorList>
            <person name="Mishra B."/>
        </authorList>
    </citation>
    <scope>NUCLEOTIDE SEQUENCE [LARGE SCALE GENOMIC DNA]</scope>
</reference>
<dbReference type="SMART" id="SM00256">
    <property type="entry name" value="FBOX"/>
    <property type="match status" value="1"/>
</dbReference>
<evidence type="ECO:0000259" key="1">
    <source>
        <dbReference type="PROSITE" id="PS50181"/>
    </source>
</evidence>
<dbReference type="EMBL" id="CACVBM020001365">
    <property type="protein sequence ID" value="CAA7047174.1"/>
    <property type="molecule type" value="Genomic_DNA"/>
</dbReference>